<dbReference type="RefSeq" id="WP_257927285.1">
    <property type="nucleotide sequence ID" value="NZ_JAMXQV010000053.1"/>
</dbReference>
<name>A0A9X2NN72_9PSEU</name>
<evidence type="ECO:0000313" key="4">
    <source>
        <dbReference type="Proteomes" id="UP001144096"/>
    </source>
</evidence>
<protein>
    <submittedName>
        <fullName evidence="3">Heavy-metal-associated domain-containing protein</fullName>
    </submittedName>
</protein>
<dbReference type="GO" id="GO:0006825">
    <property type="term" value="P:copper ion transport"/>
    <property type="evidence" value="ECO:0007669"/>
    <property type="project" value="InterPro"/>
</dbReference>
<dbReference type="EMBL" id="JAMXQV010000053">
    <property type="protein sequence ID" value="MCR6490713.1"/>
    <property type="molecule type" value="Genomic_DNA"/>
</dbReference>
<dbReference type="InterPro" id="IPR000428">
    <property type="entry name" value="Cu-bd"/>
</dbReference>
<organism evidence="3 4">
    <name type="scientific">Amycolatopsis iheyensis</name>
    <dbReference type="NCBI Taxonomy" id="2945988"/>
    <lineage>
        <taxon>Bacteria</taxon>
        <taxon>Bacillati</taxon>
        <taxon>Actinomycetota</taxon>
        <taxon>Actinomycetes</taxon>
        <taxon>Pseudonocardiales</taxon>
        <taxon>Pseudonocardiaceae</taxon>
        <taxon>Amycolatopsis</taxon>
    </lineage>
</organism>
<dbReference type="Gene3D" id="3.30.70.100">
    <property type="match status" value="1"/>
</dbReference>
<sequence length="68" mass="7092">MTQSTYVVTGMTCGHCVASVKEEVGELPGVRGVDVDLISGRVLVTSEGVLALEQVEGAVQVAGYQLVR</sequence>
<dbReference type="InterPro" id="IPR036163">
    <property type="entry name" value="HMA_dom_sf"/>
</dbReference>
<feature type="domain" description="HMA" evidence="2">
    <location>
        <begin position="2"/>
        <end position="67"/>
    </location>
</feature>
<dbReference type="Pfam" id="PF00403">
    <property type="entry name" value="HMA"/>
    <property type="match status" value="1"/>
</dbReference>
<proteinExistence type="predicted"/>
<dbReference type="GO" id="GO:0005507">
    <property type="term" value="F:copper ion binding"/>
    <property type="evidence" value="ECO:0007669"/>
    <property type="project" value="InterPro"/>
</dbReference>
<gene>
    <name evidence="3" type="ORF">M8542_48750</name>
</gene>
<dbReference type="PROSITE" id="PS01047">
    <property type="entry name" value="HMA_1"/>
    <property type="match status" value="1"/>
</dbReference>
<evidence type="ECO:0000259" key="2">
    <source>
        <dbReference type="PROSITE" id="PS50846"/>
    </source>
</evidence>
<dbReference type="Proteomes" id="UP001144096">
    <property type="component" value="Unassembled WGS sequence"/>
</dbReference>
<keyword evidence="4" id="KW-1185">Reference proteome</keyword>
<dbReference type="CDD" id="cd00371">
    <property type="entry name" value="HMA"/>
    <property type="match status" value="1"/>
</dbReference>
<dbReference type="SUPFAM" id="SSF55008">
    <property type="entry name" value="HMA, heavy metal-associated domain"/>
    <property type="match status" value="1"/>
</dbReference>
<dbReference type="InterPro" id="IPR017969">
    <property type="entry name" value="Heavy-metal-associated_CS"/>
</dbReference>
<dbReference type="AlphaFoldDB" id="A0A9X2NN72"/>
<evidence type="ECO:0000313" key="3">
    <source>
        <dbReference type="EMBL" id="MCR6490713.1"/>
    </source>
</evidence>
<comment type="caution">
    <text evidence="3">The sequence shown here is derived from an EMBL/GenBank/DDBJ whole genome shotgun (WGS) entry which is preliminary data.</text>
</comment>
<accession>A0A9X2NN72</accession>
<keyword evidence="1" id="KW-0479">Metal-binding</keyword>
<reference evidence="3" key="1">
    <citation type="submission" date="2022-06" db="EMBL/GenBank/DDBJ databases">
        <title>Amycolatopsis iheyaensis sp. nov., a new species of the genus Amycolatopsis isolated from soil in Iheya island, Japan.</title>
        <authorList>
            <person name="Ngamcharungchit C."/>
            <person name="Kanto H."/>
            <person name="Take A."/>
            <person name="Intra B."/>
            <person name="Matsumoto A."/>
            <person name="Panbangred W."/>
            <person name="Inahashi Y."/>
        </authorList>
    </citation>
    <scope>NUCLEOTIDE SEQUENCE</scope>
    <source>
        <strain evidence="3">OK19-0408</strain>
    </source>
</reference>
<evidence type="ECO:0000256" key="1">
    <source>
        <dbReference type="ARBA" id="ARBA00022723"/>
    </source>
</evidence>
<dbReference type="InterPro" id="IPR006121">
    <property type="entry name" value="HMA_dom"/>
</dbReference>
<dbReference type="PROSITE" id="PS50846">
    <property type="entry name" value="HMA_2"/>
    <property type="match status" value="1"/>
</dbReference>
<dbReference type="PRINTS" id="PR00944">
    <property type="entry name" value="CUEXPORT"/>
</dbReference>